<organism evidence="2 3">
    <name type="scientific">Candidatus Roizmanbacteria bacterium RIFCSPLOWO2_01_FULL_35_13</name>
    <dbReference type="NCBI Taxonomy" id="1802055"/>
    <lineage>
        <taxon>Bacteria</taxon>
        <taxon>Candidatus Roizmaniibacteriota</taxon>
    </lineage>
</organism>
<sequence>MTAQVSQEKYNYLKIIFSYQTLYGRVDNRSDNGKRFLLSTGSAGIALLTALSFPGLKPEAGQLAYYYSLLMLMQISFAIHKTLNKSNPA</sequence>
<protein>
    <submittedName>
        <fullName evidence="2">Uncharacterized protein</fullName>
    </submittedName>
</protein>
<keyword evidence="1" id="KW-1133">Transmembrane helix</keyword>
<dbReference type="AlphaFoldDB" id="A0A1F7I7A3"/>
<gene>
    <name evidence="2" type="ORF">A3A74_07455</name>
</gene>
<keyword evidence="1" id="KW-0472">Membrane</keyword>
<dbReference type="Proteomes" id="UP000179270">
    <property type="component" value="Unassembled WGS sequence"/>
</dbReference>
<reference evidence="2 3" key="1">
    <citation type="journal article" date="2016" name="Nat. Commun.">
        <title>Thousands of microbial genomes shed light on interconnected biogeochemical processes in an aquifer system.</title>
        <authorList>
            <person name="Anantharaman K."/>
            <person name="Brown C.T."/>
            <person name="Hug L.A."/>
            <person name="Sharon I."/>
            <person name="Castelle C.J."/>
            <person name="Probst A.J."/>
            <person name="Thomas B.C."/>
            <person name="Singh A."/>
            <person name="Wilkins M.J."/>
            <person name="Karaoz U."/>
            <person name="Brodie E.L."/>
            <person name="Williams K.H."/>
            <person name="Hubbard S.S."/>
            <person name="Banfield J.F."/>
        </authorList>
    </citation>
    <scope>NUCLEOTIDE SEQUENCE [LARGE SCALE GENOMIC DNA]</scope>
</reference>
<evidence type="ECO:0000313" key="3">
    <source>
        <dbReference type="Proteomes" id="UP000179270"/>
    </source>
</evidence>
<feature type="transmembrane region" description="Helical" evidence="1">
    <location>
        <begin position="65"/>
        <end position="83"/>
    </location>
</feature>
<comment type="caution">
    <text evidence="2">The sequence shown here is derived from an EMBL/GenBank/DDBJ whole genome shotgun (WGS) entry which is preliminary data.</text>
</comment>
<evidence type="ECO:0000313" key="2">
    <source>
        <dbReference type="EMBL" id="OGK39241.1"/>
    </source>
</evidence>
<keyword evidence="1" id="KW-0812">Transmembrane</keyword>
<proteinExistence type="predicted"/>
<dbReference type="STRING" id="1802055.A3A74_07455"/>
<dbReference type="EMBL" id="MGAF01000054">
    <property type="protein sequence ID" value="OGK39241.1"/>
    <property type="molecule type" value="Genomic_DNA"/>
</dbReference>
<evidence type="ECO:0000256" key="1">
    <source>
        <dbReference type="SAM" id="Phobius"/>
    </source>
</evidence>
<name>A0A1F7I7A3_9BACT</name>
<accession>A0A1F7I7A3</accession>
<feature type="transmembrane region" description="Helical" evidence="1">
    <location>
        <begin position="36"/>
        <end position="53"/>
    </location>
</feature>